<protein>
    <recommendedName>
        <fullName evidence="4">Cell envelope biogenesis protein TolA</fullName>
    </recommendedName>
</protein>
<dbReference type="EMBL" id="AAUJ02000001">
    <property type="protein sequence ID" value="EED65925.1"/>
    <property type="molecule type" value="Genomic_DNA"/>
</dbReference>
<name>B7WXA2_COMTK</name>
<evidence type="ECO:0000313" key="3">
    <source>
        <dbReference type="Proteomes" id="UP000003039"/>
    </source>
</evidence>
<organism evidence="2 3">
    <name type="scientific">Comamonas testosteroni (strain DSM 14576 / KF-1)</name>
    <name type="common">Pseudomonas testosteroni</name>
    <dbReference type="NCBI Taxonomy" id="399795"/>
    <lineage>
        <taxon>Bacteria</taxon>
        <taxon>Pseudomonadati</taxon>
        <taxon>Pseudomonadota</taxon>
        <taxon>Betaproteobacteria</taxon>
        <taxon>Burkholderiales</taxon>
        <taxon>Comamonadaceae</taxon>
        <taxon>Comamonas</taxon>
    </lineage>
</organism>
<dbReference type="RefSeq" id="WP_003052240.1">
    <property type="nucleotide sequence ID" value="NZ_AAUJ02000001.1"/>
</dbReference>
<feature type="signal peptide" evidence="1">
    <location>
        <begin position="1"/>
        <end position="29"/>
    </location>
</feature>
<keyword evidence="1" id="KW-0732">Signal</keyword>
<dbReference type="PROSITE" id="PS51257">
    <property type="entry name" value="PROKAR_LIPOPROTEIN"/>
    <property type="match status" value="1"/>
</dbReference>
<proteinExistence type="predicted"/>
<sequence length="191" mass="20391" precursor="true">MKRITLNVNTASIIQGLAASCLLLTSVFAADMGQPQYKAAGQTIAAEYKKDKQACARQPSNAHDICMAKAKGHAQVAMAELKENYRPSDKHAYDLSVAKADATFAIAKEECDDQAANAKDLCLQKAKTAHVDARADAKMAMKTAAANAQARSDAAIDKRDAAYDLAKQKCEALAGDAKSACLLEAKQRFQP</sequence>
<evidence type="ECO:0000313" key="2">
    <source>
        <dbReference type="EMBL" id="EED65925.1"/>
    </source>
</evidence>
<evidence type="ECO:0000256" key="1">
    <source>
        <dbReference type="SAM" id="SignalP"/>
    </source>
</evidence>
<dbReference type="Proteomes" id="UP000003039">
    <property type="component" value="Unassembled WGS sequence"/>
</dbReference>
<feature type="chain" id="PRO_5002863275" description="Cell envelope biogenesis protein TolA" evidence="1">
    <location>
        <begin position="30"/>
        <end position="191"/>
    </location>
</feature>
<dbReference type="OrthoDB" id="5769605at2"/>
<evidence type="ECO:0008006" key="4">
    <source>
        <dbReference type="Google" id="ProtNLM"/>
    </source>
</evidence>
<dbReference type="eggNOG" id="ENOG503027G">
    <property type="taxonomic scope" value="Bacteria"/>
</dbReference>
<dbReference type="AlphaFoldDB" id="B7WXA2"/>
<comment type="caution">
    <text evidence="2">The sequence shown here is derived from an EMBL/GenBank/DDBJ whole genome shotgun (WGS) entry which is preliminary data.</text>
</comment>
<reference evidence="2 3" key="1">
    <citation type="journal article" date="2004" name="Appl. Environ. Microbiol.">
        <title>Mineralization of individual congeners of linear alkylbenzenesulfonate by defined pairs of heterotrophic bacteria.</title>
        <authorList>
            <person name="Schleheck D."/>
            <person name="Knepper T.P."/>
            <person name="Fischer K."/>
            <person name="Cook A.M."/>
        </authorList>
    </citation>
    <scope>NUCLEOTIDE SEQUENCE [LARGE SCALE GENOMIC DNA]</scope>
    <source>
        <strain evidence="3">DSM 14576 / KF-1</strain>
    </source>
</reference>
<gene>
    <name evidence="2" type="ORF">CtesDRAFT_PD0871</name>
</gene>
<accession>B7WXA2</accession>